<dbReference type="Gene3D" id="3.40.50.1820">
    <property type="entry name" value="alpha/beta hydrolase"/>
    <property type="match status" value="1"/>
</dbReference>
<proteinExistence type="predicted"/>
<dbReference type="Proteomes" id="UP001153148">
    <property type="component" value="Unassembled WGS sequence"/>
</dbReference>
<accession>A0ABN7PGN2</accession>
<name>A0ABN7PGN2_TIMPD</name>
<dbReference type="SUPFAM" id="SSF53474">
    <property type="entry name" value="alpha/beta-Hydrolases"/>
    <property type="match status" value="1"/>
</dbReference>
<dbReference type="PANTHER" id="PTHR46331:SF2">
    <property type="entry name" value="VALACYCLOVIR HYDROLASE"/>
    <property type="match status" value="1"/>
</dbReference>
<keyword evidence="2" id="KW-1185">Reference proteome</keyword>
<reference evidence="1" key="1">
    <citation type="submission" date="2021-03" db="EMBL/GenBank/DDBJ databases">
        <authorList>
            <person name="Tran Van P."/>
        </authorList>
    </citation>
    <scope>NUCLEOTIDE SEQUENCE</scope>
</reference>
<sequence>FQEQKISVNDVEINYLKVGDGPKTILCLPGALGRVFFEPHYITITCLVLFATTGSIWSDFKPQLEKLNRSKFTLVAWDPP</sequence>
<dbReference type="PANTHER" id="PTHR46331">
    <property type="entry name" value="VALACYCLOVIR HYDROLASE"/>
    <property type="match status" value="1"/>
</dbReference>
<dbReference type="InterPro" id="IPR029058">
    <property type="entry name" value="AB_hydrolase_fold"/>
</dbReference>
<dbReference type="EMBL" id="CAJPIN010060989">
    <property type="protein sequence ID" value="CAG2066935.1"/>
    <property type="molecule type" value="Genomic_DNA"/>
</dbReference>
<feature type="non-terminal residue" evidence="1">
    <location>
        <position position="80"/>
    </location>
</feature>
<organism evidence="1 2">
    <name type="scientific">Timema podura</name>
    <name type="common">Walking stick</name>
    <dbReference type="NCBI Taxonomy" id="61482"/>
    <lineage>
        <taxon>Eukaryota</taxon>
        <taxon>Metazoa</taxon>
        <taxon>Ecdysozoa</taxon>
        <taxon>Arthropoda</taxon>
        <taxon>Hexapoda</taxon>
        <taxon>Insecta</taxon>
        <taxon>Pterygota</taxon>
        <taxon>Neoptera</taxon>
        <taxon>Polyneoptera</taxon>
        <taxon>Phasmatodea</taxon>
        <taxon>Timematodea</taxon>
        <taxon>Timematoidea</taxon>
        <taxon>Timematidae</taxon>
        <taxon>Timema</taxon>
    </lineage>
</organism>
<comment type="caution">
    <text evidence="1">The sequence shown here is derived from an EMBL/GenBank/DDBJ whole genome shotgun (WGS) entry which is preliminary data.</text>
</comment>
<evidence type="ECO:0000313" key="2">
    <source>
        <dbReference type="Proteomes" id="UP001153148"/>
    </source>
</evidence>
<evidence type="ECO:0000313" key="1">
    <source>
        <dbReference type="EMBL" id="CAG2066935.1"/>
    </source>
</evidence>
<feature type="non-terminal residue" evidence="1">
    <location>
        <position position="1"/>
    </location>
</feature>
<protein>
    <submittedName>
        <fullName evidence="1">Uncharacterized protein</fullName>
    </submittedName>
</protein>
<gene>
    <name evidence="1" type="ORF">TPAB3V08_LOCUS13878</name>
</gene>